<sequence>MPIIRTICFTTNRADQQEMLARRAALIDAVRARLPGLVETTLSLLDDDRPEHDRWMDIWRWDSADSVKAATDAAPAWPETAAAFSLTRDIVASQGAVIDER</sequence>
<reference evidence="2" key="1">
    <citation type="journal article" date="2019" name="Int. J. Syst. Evol. Microbiol.">
        <title>The Global Catalogue of Microorganisms (GCM) 10K type strain sequencing project: providing services to taxonomists for standard genome sequencing and annotation.</title>
        <authorList>
            <consortium name="The Broad Institute Genomics Platform"/>
            <consortium name="The Broad Institute Genome Sequencing Center for Infectious Disease"/>
            <person name="Wu L."/>
            <person name="Ma J."/>
        </authorList>
    </citation>
    <scope>NUCLEOTIDE SEQUENCE [LARGE SCALE GENOMIC DNA]</scope>
    <source>
        <strain evidence="2">JCM 16908</strain>
    </source>
</reference>
<evidence type="ECO:0008006" key="3">
    <source>
        <dbReference type="Google" id="ProtNLM"/>
    </source>
</evidence>
<dbReference type="RefSeq" id="WP_344935208.1">
    <property type="nucleotide sequence ID" value="NZ_BAAAZR010000001.1"/>
</dbReference>
<evidence type="ECO:0000313" key="1">
    <source>
        <dbReference type="EMBL" id="GAA3794460.1"/>
    </source>
</evidence>
<organism evidence="1 2">
    <name type="scientific">Sphaerisporangium flaviroseum</name>
    <dbReference type="NCBI Taxonomy" id="509199"/>
    <lineage>
        <taxon>Bacteria</taxon>
        <taxon>Bacillati</taxon>
        <taxon>Actinomycetota</taxon>
        <taxon>Actinomycetes</taxon>
        <taxon>Streptosporangiales</taxon>
        <taxon>Streptosporangiaceae</taxon>
        <taxon>Sphaerisporangium</taxon>
    </lineage>
</organism>
<gene>
    <name evidence="1" type="ORF">GCM10022226_12290</name>
</gene>
<accession>A0ABP7HGZ5</accession>
<name>A0ABP7HGZ5_9ACTN</name>
<dbReference type="Proteomes" id="UP001500888">
    <property type="component" value="Unassembled WGS sequence"/>
</dbReference>
<evidence type="ECO:0000313" key="2">
    <source>
        <dbReference type="Proteomes" id="UP001500888"/>
    </source>
</evidence>
<dbReference type="InterPro" id="IPR011008">
    <property type="entry name" value="Dimeric_a/b-barrel"/>
</dbReference>
<dbReference type="SUPFAM" id="SSF54909">
    <property type="entry name" value="Dimeric alpha+beta barrel"/>
    <property type="match status" value="1"/>
</dbReference>
<comment type="caution">
    <text evidence="1">The sequence shown here is derived from an EMBL/GenBank/DDBJ whole genome shotgun (WGS) entry which is preliminary data.</text>
</comment>
<keyword evidence="2" id="KW-1185">Reference proteome</keyword>
<dbReference type="EMBL" id="BAAAZR010000001">
    <property type="protein sequence ID" value="GAA3794460.1"/>
    <property type="molecule type" value="Genomic_DNA"/>
</dbReference>
<protein>
    <recommendedName>
        <fullName evidence="3">Antibiotic biosynthesis monooxygenase</fullName>
    </recommendedName>
</protein>
<proteinExistence type="predicted"/>